<protein>
    <submittedName>
        <fullName evidence="9">MFS transporter</fullName>
    </submittedName>
</protein>
<feature type="transmembrane region" description="Helical" evidence="7">
    <location>
        <begin position="354"/>
        <end position="376"/>
    </location>
</feature>
<dbReference type="PROSITE" id="PS50850">
    <property type="entry name" value="MFS"/>
    <property type="match status" value="1"/>
</dbReference>
<evidence type="ECO:0000313" key="9">
    <source>
        <dbReference type="EMBL" id="NNG34674.1"/>
    </source>
</evidence>
<gene>
    <name evidence="9" type="ORF">HKD39_02835</name>
</gene>
<evidence type="ECO:0000256" key="1">
    <source>
        <dbReference type="ARBA" id="ARBA00004651"/>
    </source>
</evidence>
<reference evidence="9 10" key="1">
    <citation type="submission" date="2020-05" db="EMBL/GenBank/DDBJ databases">
        <title>Nakamurella sp. DB0629 isolated from air conditioner.</title>
        <authorList>
            <person name="Kim D.H."/>
            <person name="Kim D.-U."/>
        </authorList>
    </citation>
    <scope>NUCLEOTIDE SEQUENCE [LARGE SCALE GENOMIC DNA]</scope>
    <source>
        <strain evidence="9 10">DB0629</strain>
    </source>
</reference>
<feature type="transmembrane region" description="Helical" evidence="7">
    <location>
        <begin position="151"/>
        <end position="174"/>
    </location>
</feature>
<feature type="transmembrane region" description="Helical" evidence="7">
    <location>
        <begin position="382"/>
        <end position="404"/>
    </location>
</feature>
<dbReference type="AlphaFoldDB" id="A0A849A0W5"/>
<dbReference type="GO" id="GO:0022857">
    <property type="term" value="F:transmembrane transporter activity"/>
    <property type="evidence" value="ECO:0007669"/>
    <property type="project" value="InterPro"/>
</dbReference>
<dbReference type="InterPro" id="IPR050171">
    <property type="entry name" value="MFS_Transporters"/>
</dbReference>
<evidence type="ECO:0000256" key="2">
    <source>
        <dbReference type="ARBA" id="ARBA00022448"/>
    </source>
</evidence>
<evidence type="ECO:0000259" key="8">
    <source>
        <dbReference type="PROSITE" id="PS50850"/>
    </source>
</evidence>
<feature type="transmembrane region" description="Helical" evidence="7">
    <location>
        <begin position="90"/>
        <end position="107"/>
    </location>
</feature>
<dbReference type="Gene3D" id="1.20.1250.20">
    <property type="entry name" value="MFS general substrate transporter like domains"/>
    <property type="match status" value="1"/>
</dbReference>
<evidence type="ECO:0000256" key="3">
    <source>
        <dbReference type="ARBA" id="ARBA00022475"/>
    </source>
</evidence>
<dbReference type="EMBL" id="JABEND010000001">
    <property type="protein sequence ID" value="NNG34674.1"/>
    <property type="molecule type" value="Genomic_DNA"/>
</dbReference>
<dbReference type="Proteomes" id="UP000562984">
    <property type="component" value="Unassembled WGS sequence"/>
</dbReference>
<dbReference type="InterPro" id="IPR036259">
    <property type="entry name" value="MFS_trans_sf"/>
</dbReference>
<feature type="transmembrane region" description="Helical" evidence="7">
    <location>
        <begin position="18"/>
        <end position="38"/>
    </location>
</feature>
<keyword evidence="2" id="KW-0813">Transport</keyword>
<proteinExistence type="predicted"/>
<keyword evidence="4 7" id="KW-0812">Transmembrane</keyword>
<name>A0A849A0W5_9ACTN</name>
<dbReference type="GO" id="GO:0005886">
    <property type="term" value="C:plasma membrane"/>
    <property type="evidence" value="ECO:0007669"/>
    <property type="project" value="UniProtKB-SubCell"/>
</dbReference>
<dbReference type="InterPro" id="IPR020846">
    <property type="entry name" value="MFS_dom"/>
</dbReference>
<dbReference type="RefSeq" id="WP_171198271.1">
    <property type="nucleotide sequence ID" value="NZ_JABEND010000001.1"/>
</dbReference>
<feature type="transmembrane region" description="Helical" evidence="7">
    <location>
        <begin position="186"/>
        <end position="207"/>
    </location>
</feature>
<sequence length="409" mass="42508">MTADLAARPHRVRGPLKAAGHGTGFWLLAGSFAVVMAFTTLPTPMYRLYQERDHFPTFMITLIFAAYGFGVMAGLYLAGHLSDYLGRRRVIVASVLLQLVATAIFLFSKDTAALLVARFICGVGIGALTSTATAQLTELRSTAAPGEPPRFAATVATVVNMGGLSLGPLVGGVLTQWLPSPLTLPFAVFGVLLLAVVLVVLVVPETVERSKRRYRPQRVAVAPHHRGEFVAAALAAAAAFSVMGFFTALTATLLGGVMHIDSRFAIGVTVFALMASCAASQVLFARMAPRPKIRWGMALMTAGLVLVALGGLTASFAVFVVSAVVAGAGVGLVFTSAIAAAGRMADPGRRGETIAGMFLAAYAGITVPVIAAGVALSWVPPVTVLVVFAGVVEVCVLAGTAQMLRHTTN</sequence>
<dbReference type="PANTHER" id="PTHR23517:SF13">
    <property type="entry name" value="MAJOR FACILITATOR SUPERFAMILY MFS_1"/>
    <property type="match status" value="1"/>
</dbReference>
<keyword evidence="10" id="KW-1185">Reference proteome</keyword>
<feature type="transmembrane region" description="Helical" evidence="7">
    <location>
        <begin position="297"/>
        <end position="317"/>
    </location>
</feature>
<feature type="transmembrane region" description="Helical" evidence="7">
    <location>
        <begin position="264"/>
        <end position="285"/>
    </location>
</feature>
<feature type="transmembrane region" description="Helical" evidence="7">
    <location>
        <begin position="58"/>
        <end position="78"/>
    </location>
</feature>
<feature type="transmembrane region" description="Helical" evidence="7">
    <location>
        <begin position="113"/>
        <end position="130"/>
    </location>
</feature>
<dbReference type="Pfam" id="PF07690">
    <property type="entry name" value="MFS_1"/>
    <property type="match status" value="1"/>
</dbReference>
<keyword evidence="6 7" id="KW-0472">Membrane</keyword>
<evidence type="ECO:0000313" key="10">
    <source>
        <dbReference type="Proteomes" id="UP000562984"/>
    </source>
</evidence>
<evidence type="ECO:0000256" key="4">
    <source>
        <dbReference type="ARBA" id="ARBA00022692"/>
    </source>
</evidence>
<dbReference type="InterPro" id="IPR011701">
    <property type="entry name" value="MFS"/>
</dbReference>
<feature type="transmembrane region" description="Helical" evidence="7">
    <location>
        <begin position="228"/>
        <end position="258"/>
    </location>
</feature>
<comment type="caution">
    <text evidence="9">The sequence shown here is derived from an EMBL/GenBank/DDBJ whole genome shotgun (WGS) entry which is preliminary data.</text>
</comment>
<evidence type="ECO:0000256" key="5">
    <source>
        <dbReference type="ARBA" id="ARBA00022989"/>
    </source>
</evidence>
<keyword evidence="5 7" id="KW-1133">Transmembrane helix</keyword>
<accession>A0A849A0W5</accession>
<feature type="transmembrane region" description="Helical" evidence="7">
    <location>
        <begin position="323"/>
        <end position="342"/>
    </location>
</feature>
<comment type="subcellular location">
    <subcellularLocation>
        <location evidence="1">Cell membrane</location>
        <topology evidence="1">Multi-pass membrane protein</topology>
    </subcellularLocation>
</comment>
<feature type="domain" description="Major facilitator superfamily (MFS) profile" evidence="8">
    <location>
        <begin position="23"/>
        <end position="409"/>
    </location>
</feature>
<organism evidence="9 10">
    <name type="scientific">Nakamurella aerolata</name>
    <dbReference type="NCBI Taxonomy" id="1656892"/>
    <lineage>
        <taxon>Bacteria</taxon>
        <taxon>Bacillati</taxon>
        <taxon>Actinomycetota</taxon>
        <taxon>Actinomycetes</taxon>
        <taxon>Nakamurellales</taxon>
        <taxon>Nakamurellaceae</taxon>
        <taxon>Nakamurella</taxon>
    </lineage>
</organism>
<dbReference type="PANTHER" id="PTHR23517">
    <property type="entry name" value="RESISTANCE PROTEIN MDTM, PUTATIVE-RELATED-RELATED"/>
    <property type="match status" value="1"/>
</dbReference>
<evidence type="ECO:0000256" key="6">
    <source>
        <dbReference type="ARBA" id="ARBA00023136"/>
    </source>
</evidence>
<evidence type="ECO:0000256" key="7">
    <source>
        <dbReference type="SAM" id="Phobius"/>
    </source>
</evidence>
<dbReference type="SUPFAM" id="SSF103473">
    <property type="entry name" value="MFS general substrate transporter"/>
    <property type="match status" value="1"/>
</dbReference>
<keyword evidence="3" id="KW-1003">Cell membrane</keyword>